<feature type="compositionally biased region" description="Polar residues" evidence="1">
    <location>
        <begin position="136"/>
        <end position="145"/>
    </location>
</feature>
<organism evidence="2 3">
    <name type="scientific">Moelleriella libera RCEF 2490</name>
    <dbReference type="NCBI Taxonomy" id="1081109"/>
    <lineage>
        <taxon>Eukaryota</taxon>
        <taxon>Fungi</taxon>
        <taxon>Dikarya</taxon>
        <taxon>Ascomycota</taxon>
        <taxon>Pezizomycotina</taxon>
        <taxon>Sordariomycetes</taxon>
        <taxon>Hypocreomycetidae</taxon>
        <taxon>Hypocreales</taxon>
        <taxon>Clavicipitaceae</taxon>
        <taxon>Moelleriella</taxon>
    </lineage>
</organism>
<dbReference type="AlphaFoldDB" id="A0A167VKN0"/>
<gene>
    <name evidence="2" type="ORF">AAL_08334</name>
</gene>
<proteinExistence type="predicted"/>
<dbReference type="OrthoDB" id="4942678at2759"/>
<name>A0A167VKN0_9HYPO</name>
<sequence length="160" mass="17737">MFLTTLVVGREIIFASSVKKEDKIQLGPETTQHLDECGEGVHKNQERNNVNGNKLDKDSKAQIVAITKGRNANSGDSILAPYGDETNWGCNRLVKDLNILTDQMVSEDQRTSIFNWRQLKKENKLNIGHLPAVATDISTTPNLNGGSDKPLPKNRLKANK</sequence>
<evidence type="ECO:0000313" key="2">
    <source>
        <dbReference type="EMBL" id="KZZ87667.1"/>
    </source>
</evidence>
<keyword evidence="3" id="KW-1185">Reference proteome</keyword>
<evidence type="ECO:0000256" key="1">
    <source>
        <dbReference type="SAM" id="MobiDB-lite"/>
    </source>
</evidence>
<feature type="region of interest" description="Disordered" evidence="1">
    <location>
        <begin position="136"/>
        <end position="160"/>
    </location>
</feature>
<protein>
    <submittedName>
        <fullName evidence="2">Uncharacterized protein</fullName>
    </submittedName>
</protein>
<dbReference type="Proteomes" id="UP000078544">
    <property type="component" value="Unassembled WGS sequence"/>
</dbReference>
<reference evidence="2 3" key="1">
    <citation type="journal article" date="2016" name="Genome Biol. Evol.">
        <title>Divergent and convergent evolution of fungal pathogenicity.</title>
        <authorList>
            <person name="Shang Y."/>
            <person name="Xiao G."/>
            <person name="Zheng P."/>
            <person name="Cen K."/>
            <person name="Zhan S."/>
            <person name="Wang C."/>
        </authorList>
    </citation>
    <scope>NUCLEOTIDE SEQUENCE [LARGE SCALE GENOMIC DNA]</scope>
    <source>
        <strain evidence="2 3">RCEF 2490</strain>
    </source>
</reference>
<dbReference type="EMBL" id="AZGY01000035">
    <property type="protein sequence ID" value="KZZ87667.1"/>
    <property type="molecule type" value="Genomic_DNA"/>
</dbReference>
<evidence type="ECO:0000313" key="3">
    <source>
        <dbReference type="Proteomes" id="UP000078544"/>
    </source>
</evidence>
<comment type="caution">
    <text evidence="2">The sequence shown here is derived from an EMBL/GenBank/DDBJ whole genome shotgun (WGS) entry which is preliminary data.</text>
</comment>
<accession>A0A167VKN0</accession>